<gene>
    <name evidence="1" type="ORF">BpHYR1_029295</name>
</gene>
<name>A0A3M7P7V7_BRAPC</name>
<dbReference type="EMBL" id="REGN01012589">
    <property type="protein sequence ID" value="RMZ95103.1"/>
    <property type="molecule type" value="Genomic_DNA"/>
</dbReference>
<sequence length="118" mass="14056">MDLNKTNDFTVKLTPEFFYHQKLKFTKIIAILQKIWPVRIRLNFKIKQFGTIYYEVNQNLLMVVQGIIHNDIKILSKEDFLKFLTNFTSIGLNEFTDLFSEIPYLDLSFKKESLKIKS</sequence>
<protein>
    <submittedName>
        <fullName evidence="1">Uncharacterized protein</fullName>
    </submittedName>
</protein>
<accession>A0A3M7P7V7</accession>
<comment type="caution">
    <text evidence="1">The sequence shown here is derived from an EMBL/GenBank/DDBJ whole genome shotgun (WGS) entry which is preliminary data.</text>
</comment>
<reference evidence="1 2" key="1">
    <citation type="journal article" date="2018" name="Sci. Rep.">
        <title>Genomic signatures of local adaptation to the degree of environmental predictability in rotifers.</title>
        <authorList>
            <person name="Franch-Gras L."/>
            <person name="Hahn C."/>
            <person name="Garcia-Roger E.M."/>
            <person name="Carmona M.J."/>
            <person name="Serra M."/>
            <person name="Gomez A."/>
        </authorList>
    </citation>
    <scope>NUCLEOTIDE SEQUENCE [LARGE SCALE GENOMIC DNA]</scope>
    <source>
        <strain evidence="1">HYR1</strain>
    </source>
</reference>
<proteinExistence type="predicted"/>
<dbReference type="Proteomes" id="UP000276133">
    <property type="component" value="Unassembled WGS sequence"/>
</dbReference>
<evidence type="ECO:0000313" key="1">
    <source>
        <dbReference type="EMBL" id="RMZ95103.1"/>
    </source>
</evidence>
<dbReference type="AlphaFoldDB" id="A0A3M7P7V7"/>
<keyword evidence="2" id="KW-1185">Reference proteome</keyword>
<evidence type="ECO:0000313" key="2">
    <source>
        <dbReference type="Proteomes" id="UP000276133"/>
    </source>
</evidence>
<organism evidence="1 2">
    <name type="scientific">Brachionus plicatilis</name>
    <name type="common">Marine rotifer</name>
    <name type="synonym">Brachionus muelleri</name>
    <dbReference type="NCBI Taxonomy" id="10195"/>
    <lineage>
        <taxon>Eukaryota</taxon>
        <taxon>Metazoa</taxon>
        <taxon>Spiralia</taxon>
        <taxon>Gnathifera</taxon>
        <taxon>Rotifera</taxon>
        <taxon>Eurotatoria</taxon>
        <taxon>Monogononta</taxon>
        <taxon>Pseudotrocha</taxon>
        <taxon>Ploima</taxon>
        <taxon>Brachionidae</taxon>
        <taxon>Brachionus</taxon>
    </lineage>
</organism>